<organism evidence="2 3">
    <name type="scientific">Hemibagrus wyckioides</name>
    <dbReference type="NCBI Taxonomy" id="337641"/>
    <lineage>
        <taxon>Eukaryota</taxon>
        <taxon>Metazoa</taxon>
        <taxon>Chordata</taxon>
        <taxon>Craniata</taxon>
        <taxon>Vertebrata</taxon>
        <taxon>Euteleostomi</taxon>
        <taxon>Actinopterygii</taxon>
        <taxon>Neopterygii</taxon>
        <taxon>Teleostei</taxon>
        <taxon>Ostariophysi</taxon>
        <taxon>Siluriformes</taxon>
        <taxon>Bagridae</taxon>
        <taxon>Hemibagrus</taxon>
    </lineage>
</organism>
<protein>
    <submittedName>
        <fullName evidence="2">Uncharacterized protein</fullName>
    </submittedName>
</protein>
<evidence type="ECO:0000256" key="1">
    <source>
        <dbReference type="SAM" id="MobiDB-lite"/>
    </source>
</evidence>
<reference evidence="2 3" key="1">
    <citation type="submission" date="2021-06" db="EMBL/GenBank/DDBJ databases">
        <title>Chromosome-level genome assembly of the red-tail catfish (Hemibagrus wyckioides).</title>
        <authorList>
            <person name="Shao F."/>
        </authorList>
    </citation>
    <scope>NUCLEOTIDE SEQUENCE [LARGE SCALE GENOMIC DNA]</scope>
    <source>
        <strain evidence="2">EC202008001</strain>
        <tissue evidence="2">Blood</tissue>
    </source>
</reference>
<dbReference type="AlphaFoldDB" id="A0A9D3P728"/>
<accession>A0A9D3P728</accession>
<dbReference type="Proteomes" id="UP000824219">
    <property type="component" value="Linkage Group LG02"/>
</dbReference>
<evidence type="ECO:0000313" key="3">
    <source>
        <dbReference type="Proteomes" id="UP000824219"/>
    </source>
</evidence>
<evidence type="ECO:0000313" key="2">
    <source>
        <dbReference type="EMBL" id="KAG7334739.1"/>
    </source>
</evidence>
<comment type="caution">
    <text evidence="2">The sequence shown here is derived from an EMBL/GenBank/DDBJ whole genome shotgun (WGS) entry which is preliminary data.</text>
</comment>
<name>A0A9D3P728_9TELE</name>
<keyword evidence="3" id="KW-1185">Reference proteome</keyword>
<proteinExistence type="predicted"/>
<gene>
    <name evidence="2" type="ORF">KOW79_001335</name>
</gene>
<feature type="region of interest" description="Disordered" evidence="1">
    <location>
        <begin position="65"/>
        <end position="120"/>
    </location>
</feature>
<sequence length="120" mass="12848">MCMYRELFLLPNTRAASFSGRLPSGLYNNLQEDLISSSGQTKALLATLSTEALLLATTLRHRRLLREQSTNSSKTPPSLSNNHSSSPSSSSSSASTPSPVTTSSPHNPNLLIGDSTEDKN</sequence>
<feature type="compositionally biased region" description="Low complexity" evidence="1">
    <location>
        <begin position="75"/>
        <end position="109"/>
    </location>
</feature>
<dbReference type="EMBL" id="JAHKSW010000002">
    <property type="protein sequence ID" value="KAG7334739.1"/>
    <property type="molecule type" value="Genomic_DNA"/>
</dbReference>